<keyword evidence="3" id="KW-1185">Reference proteome</keyword>
<dbReference type="InterPro" id="IPR016181">
    <property type="entry name" value="Acyl_CoA_acyltransferase"/>
</dbReference>
<comment type="caution">
    <text evidence="2">The sequence shown here is derived from an EMBL/GenBank/DDBJ whole genome shotgun (WGS) entry which is preliminary data.</text>
</comment>
<dbReference type="Proteomes" id="UP001500037">
    <property type="component" value="Unassembled WGS sequence"/>
</dbReference>
<proteinExistence type="predicted"/>
<accession>A0ABN1WB95</accession>
<dbReference type="SUPFAM" id="SSF55729">
    <property type="entry name" value="Acyl-CoA N-acyltransferases (Nat)"/>
    <property type="match status" value="1"/>
</dbReference>
<sequence>MNRSTPHLRPTVEGDLDRILPLLTGAPACAGLTAASYRAKLADAQYRPEWTWAAEDDAGTLLAVAVWWGGSHEARPGALDGFFTAASVGEGPERTELAAALLRAAHAAFAATGGAGRSGDATTPPEYHVFLPGDWREQPAVAADLGWRRQAAALAGLSASLERLRFEWSPADAPPVADARLTFEPEADDEAFVELARRALTGSLDSHSSTEAARVGAERQAREDIAFYRDSMLGERSWWRVARDAQGAVVGFGLPSRNHAAAVVGYLAVLPEYRGHGYAVGILGEITRILATEAGATLVRADTDLVNRPMAEAFARAGYRNESRRLVLSAG</sequence>
<feature type="domain" description="N-acetyltransferase" evidence="1">
    <location>
        <begin position="179"/>
        <end position="331"/>
    </location>
</feature>
<dbReference type="EMBL" id="BAAALF010000046">
    <property type="protein sequence ID" value="GAA1238727.1"/>
    <property type="molecule type" value="Genomic_DNA"/>
</dbReference>
<dbReference type="Pfam" id="PF00583">
    <property type="entry name" value="Acetyltransf_1"/>
    <property type="match status" value="1"/>
</dbReference>
<reference evidence="2 3" key="1">
    <citation type="journal article" date="2019" name="Int. J. Syst. Evol. Microbiol.">
        <title>The Global Catalogue of Microorganisms (GCM) 10K type strain sequencing project: providing services to taxonomists for standard genome sequencing and annotation.</title>
        <authorList>
            <consortium name="The Broad Institute Genomics Platform"/>
            <consortium name="The Broad Institute Genome Sequencing Center for Infectious Disease"/>
            <person name="Wu L."/>
            <person name="Ma J."/>
        </authorList>
    </citation>
    <scope>NUCLEOTIDE SEQUENCE [LARGE SCALE GENOMIC DNA]</scope>
    <source>
        <strain evidence="2 3">JCM 13004</strain>
    </source>
</reference>
<evidence type="ECO:0000259" key="1">
    <source>
        <dbReference type="PROSITE" id="PS51186"/>
    </source>
</evidence>
<protein>
    <submittedName>
        <fullName evidence="2">GNAT family N-acetyltransferase</fullName>
    </submittedName>
</protein>
<gene>
    <name evidence="2" type="ORF">GCM10009665_31290</name>
</gene>
<dbReference type="InterPro" id="IPR000182">
    <property type="entry name" value="GNAT_dom"/>
</dbReference>
<organism evidence="2 3">
    <name type="scientific">Kitasatospora nipponensis</name>
    <dbReference type="NCBI Taxonomy" id="258049"/>
    <lineage>
        <taxon>Bacteria</taxon>
        <taxon>Bacillati</taxon>
        <taxon>Actinomycetota</taxon>
        <taxon>Actinomycetes</taxon>
        <taxon>Kitasatosporales</taxon>
        <taxon>Streptomycetaceae</taxon>
        <taxon>Kitasatospora</taxon>
    </lineage>
</organism>
<dbReference type="Gene3D" id="3.40.630.30">
    <property type="match status" value="1"/>
</dbReference>
<name>A0ABN1WB95_9ACTN</name>
<dbReference type="RefSeq" id="WP_344442197.1">
    <property type="nucleotide sequence ID" value="NZ_BAAALF010000046.1"/>
</dbReference>
<evidence type="ECO:0000313" key="3">
    <source>
        <dbReference type="Proteomes" id="UP001500037"/>
    </source>
</evidence>
<evidence type="ECO:0000313" key="2">
    <source>
        <dbReference type="EMBL" id="GAA1238727.1"/>
    </source>
</evidence>
<dbReference type="PROSITE" id="PS51186">
    <property type="entry name" value="GNAT"/>
    <property type="match status" value="1"/>
</dbReference>